<dbReference type="SUPFAM" id="SSF53807">
    <property type="entry name" value="Helical backbone' metal receptor"/>
    <property type="match status" value="1"/>
</dbReference>
<feature type="signal peptide" evidence="2">
    <location>
        <begin position="1"/>
        <end position="19"/>
    </location>
</feature>
<reference evidence="3 4" key="1">
    <citation type="submission" date="2021-01" db="EMBL/GenBank/DDBJ databases">
        <title>Whole genome shotgun sequence of Verrucosispora andamanensis NBRC 109075.</title>
        <authorList>
            <person name="Komaki H."/>
            <person name="Tamura T."/>
        </authorList>
    </citation>
    <scope>NUCLEOTIDE SEQUENCE [LARGE SCALE GENOMIC DNA]</scope>
    <source>
        <strain evidence="3 4">NBRC 109075</strain>
    </source>
</reference>
<proteinExistence type="predicted"/>
<sequence>MRFVRAAALTAAVTLSLFASGCGGTDDSTPAGDPTRSAPTGDTTSSAPATPGPKVVASTTWVGALAKAAGASEVTLVAPADVEHPPDFQPTARDLKAAADADYVLYAETDGFAPRLIKAAGDSELITVIPVEATPGKIASEVTRLANTFGTADAAKAWLSTFNAEYTALSGQAKAALPNPAPTAVSELFVGYWGSFAGIEVTDLYGPEPVTASERATLTAKKPKLVFTNAHVPDVDPKIPGATRVKLVNYPGKDLDLLGVFRTNTERLTAALAP</sequence>
<evidence type="ECO:0000256" key="2">
    <source>
        <dbReference type="SAM" id="SignalP"/>
    </source>
</evidence>
<keyword evidence="2" id="KW-0732">Signal</keyword>
<feature type="chain" id="PRO_5047282717" description="ABC transporter substrate-binding protein" evidence="2">
    <location>
        <begin position="20"/>
        <end position="274"/>
    </location>
</feature>
<gene>
    <name evidence="3" type="ORF">Van01_41130</name>
</gene>
<evidence type="ECO:0000256" key="1">
    <source>
        <dbReference type="SAM" id="MobiDB-lite"/>
    </source>
</evidence>
<feature type="compositionally biased region" description="Polar residues" evidence="1">
    <location>
        <begin position="37"/>
        <end position="48"/>
    </location>
</feature>
<organism evidence="3 4">
    <name type="scientific">Micromonospora andamanensis</name>
    <dbReference type="NCBI Taxonomy" id="1287068"/>
    <lineage>
        <taxon>Bacteria</taxon>
        <taxon>Bacillati</taxon>
        <taxon>Actinomycetota</taxon>
        <taxon>Actinomycetes</taxon>
        <taxon>Micromonosporales</taxon>
        <taxon>Micromonosporaceae</taxon>
        <taxon>Micromonospora</taxon>
    </lineage>
</organism>
<dbReference type="Gene3D" id="3.40.50.1980">
    <property type="entry name" value="Nitrogenase molybdenum iron protein domain"/>
    <property type="match status" value="1"/>
</dbReference>
<name>A0ABQ4HZ19_9ACTN</name>
<dbReference type="Pfam" id="PF01297">
    <property type="entry name" value="ZnuA"/>
    <property type="match status" value="1"/>
</dbReference>
<evidence type="ECO:0000313" key="3">
    <source>
        <dbReference type="EMBL" id="GIJ10899.1"/>
    </source>
</evidence>
<keyword evidence="4" id="KW-1185">Reference proteome</keyword>
<evidence type="ECO:0008006" key="5">
    <source>
        <dbReference type="Google" id="ProtNLM"/>
    </source>
</evidence>
<feature type="region of interest" description="Disordered" evidence="1">
    <location>
        <begin position="23"/>
        <end position="54"/>
    </location>
</feature>
<accession>A0ABQ4HZ19</accession>
<dbReference type="Proteomes" id="UP000647017">
    <property type="component" value="Unassembled WGS sequence"/>
</dbReference>
<dbReference type="PROSITE" id="PS51257">
    <property type="entry name" value="PROKAR_LIPOPROTEIN"/>
    <property type="match status" value="1"/>
</dbReference>
<protein>
    <recommendedName>
        <fullName evidence="5">ABC transporter substrate-binding protein</fullName>
    </recommendedName>
</protein>
<dbReference type="EMBL" id="BOOZ01000025">
    <property type="protein sequence ID" value="GIJ10899.1"/>
    <property type="molecule type" value="Genomic_DNA"/>
</dbReference>
<dbReference type="InterPro" id="IPR006127">
    <property type="entry name" value="ZnuA-like"/>
</dbReference>
<comment type="caution">
    <text evidence="3">The sequence shown here is derived from an EMBL/GenBank/DDBJ whole genome shotgun (WGS) entry which is preliminary data.</text>
</comment>
<evidence type="ECO:0000313" key="4">
    <source>
        <dbReference type="Proteomes" id="UP000647017"/>
    </source>
</evidence>
<dbReference type="RefSeq" id="WP_204009942.1">
    <property type="nucleotide sequence ID" value="NZ_BOOZ01000025.1"/>
</dbReference>